<feature type="domain" description="tRNA pseudouridylate synthase B C-terminal" evidence="9">
    <location>
        <begin position="238"/>
        <end position="280"/>
    </location>
</feature>
<reference evidence="10 11" key="1">
    <citation type="submission" date="2024-10" db="EMBL/GenBank/DDBJ databases">
        <title>The Natural Products Discovery Center: Release of the First 8490 Sequenced Strains for Exploring Actinobacteria Biosynthetic Diversity.</title>
        <authorList>
            <person name="Kalkreuter E."/>
            <person name="Kautsar S.A."/>
            <person name="Yang D."/>
            <person name="Bader C.D."/>
            <person name="Teijaro C.N."/>
            <person name="Fluegel L."/>
            <person name="Davis C.M."/>
            <person name="Simpson J.R."/>
            <person name="Lauterbach L."/>
            <person name="Steele A.D."/>
            <person name="Gui C."/>
            <person name="Meng S."/>
            <person name="Li G."/>
            <person name="Viehrig K."/>
            <person name="Ye F."/>
            <person name="Su P."/>
            <person name="Kiefer A.F."/>
            <person name="Nichols A."/>
            <person name="Cepeda A.J."/>
            <person name="Yan W."/>
            <person name="Fan B."/>
            <person name="Jiang Y."/>
            <person name="Adhikari A."/>
            <person name="Zheng C.-J."/>
            <person name="Schuster L."/>
            <person name="Cowan T.M."/>
            <person name="Smanski M.J."/>
            <person name="Chevrette M.G."/>
            <person name="De Carvalho L.P.S."/>
            <person name="Shen B."/>
        </authorList>
    </citation>
    <scope>NUCLEOTIDE SEQUENCE [LARGE SCALE GENOMIC DNA]</scope>
    <source>
        <strain evidence="10 11">NPDC018013</strain>
    </source>
</reference>
<comment type="caution">
    <text evidence="10">The sequence shown here is derived from an EMBL/GenBank/DDBJ whole genome shotgun (WGS) entry which is preliminary data.</text>
</comment>
<dbReference type="HAMAP" id="MF_01080">
    <property type="entry name" value="TruB_bact"/>
    <property type="match status" value="1"/>
</dbReference>
<evidence type="ECO:0000256" key="1">
    <source>
        <dbReference type="ARBA" id="ARBA00000385"/>
    </source>
</evidence>
<evidence type="ECO:0000256" key="2">
    <source>
        <dbReference type="ARBA" id="ARBA00005642"/>
    </source>
</evidence>
<evidence type="ECO:0000313" key="10">
    <source>
        <dbReference type="EMBL" id="MFH8587649.1"/>
    </source>
</evidence>
<comment type="catalytic activity">
    <reaction evidence="1 5">
        <text>uridine(55) in tRNA = pseudouridine(55) in tRNA</text>
        <dbReference type="Rhea" id="RHEA:42532"/>
        <dbReference type="Rhea" id="RHEA-COMP:10101"/>
        <dbReference type="Rhea" id="RHEA-COMP:10102"/>
        <dbReference type="ChEBI" id="CHEBI:65314"/>
        <dbReference type="ChEBI" id="CHEBI:65315"/>
        <dbReference type="EC" id="5.4.99.25"/>
    </reaction>
</comment>
<dbReference type="Gene3D" id="2.30.130.10">
    <property type="entry name" value="PUA domain"/>
    <property type="match status" value="1"/>
</dbReference>
<dbReference type="Pfam" id="PF01509">
    <property type="entry name" value="TruB_N"/>
    <property type="match status" value="1"/>
</dbReference>
<keyword evidence="11" id="KW-1185">Reference proteome</keyword>
<name>A0ABW7RL55_9ACTN</name>
<evidence type="ECO:0000256" key="5">
    <source>
        <dbReference type="HAMAP-Rule" id="MF_01080"/>
    </source>
</evidence>
<dbReference type="GO" id="GO:0160148">
    <property type="term" value="F:tRNA pseudouridine(55) synthase activity"/>
    <property type="evidence" value="ECO:0007669"/>
    <property type="project" value="UniProtKB-EC"/>
</dbReference>
<evidence type="ECO:0000256" key="6">
    <source>
        <dbReference type="SAM" id="MobiDB-lite"/>
    </source>
</evidence>
<comment type="function">
    <text evidence="5">Responsible for synthesis of pseudouridine from uracil-55 in the psi GC loop of transfer RNAs.</text>
</comment>
<feature type="active site" description="Nucleophile" evidence="5">
    <location>
        <position position="95"/>
    </location>
</feature>
<evidence type="ECO:0000313" key="11">
    <source>
        <dbReference type="Proteomes" id="UP001610990"/>
    </source>
</evidence>
<dbReference type="Proteomes" id="UP001610990">
    <property type="component" value="Unassembled WGS sequence"/>
</dbReference>
<dbReference type="SUPFAM" id="SSF55120">
    <property type="entry name" value="Pseudouridine synthase"/>
    <property type="match status" value="1"/>
</dbReference>
<dbReference type="SUPFAM" id="SSF88697">
    <property type="entry name" value="PUA domain-like"/>
    <property type="match status" value="1"/>
</dbReference>
<dbReference type="NCBIfam" id="TIGR00431">
    <property type="entry name" value="TruB"/>
    <property type="match status" value="1"/>
</dbReference>
<gene>
    <name evidence="5 10" type="primary">truB</name>
    <name evidence="10" type="ORF">ACH4GP_25170</name>
</gene>
<proteinExistence type="inferred from homology"/>
<dbReference type="InterPro" id="IPR036974">
    <property type="entry name" value="PUA_sf"/>
</dbReference>
<dbReference type="InterPro" id="IPR014780">
    <property type="entry name" value="tRNA_psdUridine_synth_TruB"/>
</dbReference>
<dbReference type="InterPro" id="IPR015947">
    <property type="entry name" value="PUA-like_sf"/>
</dbReference>
<dbReference type="RefSeq" id="WP_397674638.1">
    <property type="nucleotide sequence ID" value="NZ_JBIRGH010000017.1"/>
</dbReference>
<evidence type="ECO:0000259" key="9">
    <source>
        <dbReference type="Pfam" id="PF16198"/>
    </source>
</evidence>
<organism evidence="10 11">
    <name type="scientific">Streptomyces celluloflavus</name>
    <dbReference type="NCBI Taxonomy" id="58344"/>
    <lineage>
        <taxon>Bacteria</taxon>
        <taxon>Bacillati</taxon>
        <taxon>Actinomycetota</taxon>
        <taxon>Actinomycetes</taxon>
        <taxon>Kitasatosporales</taxon>
        <taxon>Streptomycetaceae</taxon>
        <taxon>Streptomyces</taxon>
    </lineage>
</organism>
<keyword evidence="4 5" id="KW-0413">Isomerase</keyword>
<dbReference type="PANTHER" id="PTHR13767:SF2">
    <property type="entry name" value="PSEUDOURIDYLATE SYNTHASE TRUB1"/>
    <property type="match status" value="1"/>
</dbReference>
<dbReference type="Pfam" id="PF09142">
    <property type="entry name" value="TruB_C"/>
    <property type="match status" value="1"/>
</dbReference>
<dbReference type="Pfam" id="PF16198">
    <property type="entry name" value="TruB_C_2"/>
    <property type="match status" value="1"/>
</dbReference>
<feature type="domain" description="Pseudouridine synthase II N-terminal" evidence="7">
    <location>
        <begin position="81"/>
        <end position="237"/>
    </location>
</feature>
<protein>
    <recommendedName>
        <fullName evidence="5">tRNA pseudouridine synthase B</fullName>
        <ecNumber evidence="5">5.4.99.25</ecNumber>
    </recommendedName>
    <alternativeName>
        <fullName evidence="5">tRNA pseudouridine(55) synthase</fullName>
        <shortName evidence="5">Psi55 synthase</shortName>
    </alternativeName>
    <alternativeName>
        <fullName evidence="5">tRNA pseudouridylate synthase</fullName>
    </alternativeName>
    <alternativeName>
        <fullName evidence="5">tRNA-uridine isomerase</fullName>
    </alternativeName>
</protein>
<comment type="similarity">
    <text evidence="2 5">Belongs to the pseudouridine synthase TruB family. Type 1 subfamily.</text>
</comment>
<dbReference type="InterPro" id="IPR020103">
    <property type="entry name" value="PsdUridine_synth_cat_dom_sf"/>
</dbReference>
<evidence type="ECO:0000256" key="3">
    <source>
        <dbReference type="ARBA" id="ARBA00022694"/>
    </source>
</evidence>
<dbReference type="InterPro" id="IPR002501">
    <property type="entry name" value="PsdUridine_synth_N"/>
</dbReference>
<dbReference type="InterPro" id="IPR032819">
    <property type="entry name" value="TruB_C"/>
</dbReference>
<accession>A0ABW7RL55</accession>
<evidence type="ECO:0000256" key="4">
    <source>
        <dbReference type="ARBA" id="ARBA00023235"/>
    </source>
</evidence>
<feature type="region of interest" description="Disordered" evidence="6">
    <location>
        <begin position="1"/>
        <end position="60"/>
    </location>
</feature>
<dbReference type="Gene3D" id="3.30.2350.10">
    <property type="entry name" value="Pseudouridine synthase"/>
    <property type="match status" value="1"/>
</dbReference>
<dbReference type="CDD" id="cd02573">
    <property type="entry name" value="PseudoU_synth_EcTruB"/>
    <property type="match status" value="1"/>
</dbReference>
<evidence type="ECO:0000259" key="8">
    <source>
        <dbReference type="Pfam" id="PF09142"/>
    </source>
</evidence>
<feature type="domain" description="tRNA pseudouridine synthase II TruB subfamily 2 C-terminal" evidence="8">
    <location>
        <begin position="307"/>
        <end position="379"/>
    </location>
</feature>
<sequence length="380" mass="38841">MKHEHTSERAAAPAGGDSTVAVPAAAGGGTGRRKNTGQRRGGNGTKRVEPSGAKHAAPDGLVIVDKPAGFTSHDVVAKMRGMARTRRVGHAGTLDPMATGVLVLGIERATKLLGHLALTEKEYVGTIRLGQTTVTDDAEGEITASKAAHGIAREDIDAGIAGLSGAIMQIPSKVSAIKIDGKRSYSRVRDGEDVEIPARPVTVSSFVLHSAHETEAADGTPVTDLLVSVECSSGTYIRALARDLGEGLGVGGHLTALRRTRVGPYKLDRARTLEQLQAAVNGGAGAEGGESTGLPVMPIGDAAAAAFVRWDVTQAQARLLANGVRIAMPLFDSTDGSDDAEGAGTGGRVGGPVAVFGPDGTFLALVENQGGKAKSLAVFV</sequence>
<evidence type="ECO:0000259" key="7">
    <source>
        <dbReference type="Pfam" id="PF01509"/>
    </source>
</evidence>
<dbReference type="EC" id="5.4.99.25" evidence="5"/>
<dbReference type="InterPro" id="IPR015225">
    <property type="entry name" value="tRNA_psdUridine_synth_fam2_C"/>
</dbReference>
<dbReference type="PANTHER" id="PTHR13767">
    <property type="entry name" value="TRNA-PSEUDOURIDINE SYNTHASE"/>
    <property type="match status" value="1"/>
</dbReference>
<dbReference type="EMBL" id="JBIRGH010000017">
    <property type="protein sequence ID" value="MFH8587649.1"/>
    <property type="molecule type" value="Genomic_DNA"/>
</dbReference>
<keyword evidence="3 5" id="KW-0819">tRNA processing</keyword>